<protein>
    <submittedName>
        <fullName evidence="2">Uncharacterized protein</fullName>
    </submittedName>
</protein>
<evidence type="ECO:0000313" key="3">
    <source>
        <dbReference type="Proteomes" id="UP000041254"/>
    </source>
</evidence>
<name>A0A0G4E905_VITBC</name>
<proteinExistence type="predicted"/>
<dbReference type="Proteomes" id="UP000041254">
    <property type="component" value="Unassembled WGS sequence"/>
</dbReference>
<evidence type="ECO:0000313" key="2">
    <source>
        <dbReference type="EMBL" id="CEL92003.1"/>
    </source>
</evidence>
<sequence length="140" mass="15428">MANSPHSGPGTHIRAQATASACSSEPAEPHFSLLARIGQLGPYELPVLANELRKLLGGEGCASLFSATHMRTLVLSDAVANSIERRIDGLLRRHGIHRLLTYEKHNDTRQPRGEAGQQPTISRGQYLMRVWWVLVKGGRR</sequence>
<dbReference type="InParanoid" id="A0A0G4E905"/>
<gene>
    <name evidence="2" type="ORF">Vbra_6741</name>
</gene>
<dbReference type="EMBL" id="CDMY01000040">
    <property type="protein sequence ID" value="CEL92003.1"/>
    <property type="molecule type" value="Genomic_DNA"/>
</dbReference>
<dbReference type="VEuPathDB" id="CryptoDB:Vbra_6741"/>
<reference evidence="2 3" key="1">
    <citation type="submission" date="2014-11" db="EMBL/GenBank/DDBJ databases">
        <authorList>
            <person name="Zhu J."/>
            <person name="Qi W."/>
            <person name="Song R."/>
        </authorList>
    </citation>
    <scope>NUCLEOTIDE SEQUENCE [LARGE SCALE GENOMIC DNA]</scope>
</reference>
<dbReference type="AlphaFoldDB" id="A0A0G4E905"/>
<keyword evidence="3" id="KW-1185">Reference proteome</keyword>
<evidence type="ECO:0000256" key="1">
    <source>
        <dbReference type="SAM" id="MobiDB-lite"/>
    </source>
</evidence>
<organism evidence="2 3">
    <name type="scientific">Vitrella brassicaformis (strain CCMP3155)</name>
    <dbReference type="NCBI Taxonomy" id="1169540"/>
    <lineage>
        <taxon>Eukaryota</taxon>
        <taxon>Sar</taxon>
        <taxon>Alveolata</taxon>
        <taxon>Colpodellida</taxon>
        <taxon>Vitrellaceae</taxon>
        <taxon>Vitrella</taxon>
    </lineage>
</organism>
<dbReference type="PhylomeDB" id="A0A0G4E905"/>
<feature type="region of interest" description="Disordered" evidence="1">
    <location>
        <begin position="1"/>
        <end position="21"/>
    </location>
</feature>
<accession>A0A0G4E905</accession>